<dbReference type="Proteomes" id="UP001239626">
    <property type="component" value="Unassembled WGS sequence"/>
</dbReference>
<reference evidence="2 3" key="1">
    <citation type="submission" date="2023-07" db="EMBL/GenBank/DDBJ databases">
        <title>Sorghum-associated microbial communities from plants grown in Nebraska, USA.</title>
        <authorList>
            <person name="Schachtman D."/>
        </authorList>
    </citation>
    <scope>NUCLEOTIDE SEQUENCE [LARGE SCALE GENOMIC DNA]</scope>
    <source>
        <strain evidence="2 3">BE332</strain>
    </source>
</reference>
<keyword evidence="1" id="KW-0812">Transmembrane</keyword>
<gene>
    <name evidence="2" type="ORF">J2X26_003357</name>
</gene>
<name>A0ABU0EIC9_9CELL</name>
<accession>A0ABU0EIC9</accession>
<feature type="transmembrane region" description="Helical" evidence="1">
    <location>
        <begin position="79"/>
        <end position="100"/>
    </location>
</feature>
<evidence type="ECO:0000313" key="2">
    <source>
        <dbReference type="EMBL" id="MDQ0375027.1"/>
    </source>
</evidence>
<organism evidence="2 3">
    <name type="scientific">Cellulomonas humilata</name>
    <dbReference type="NCBI Taxonomy" id="144055"/>
    <lineage>
        <taxon>Bacteria</taxon>
        <taxon>Bacillati</taxon>
        <taxon>Actinomycetota</taxon>
        <taxon>Actinomycetes</taxon>
        <taxon>Micrococcales</taxon>
        <taxon>Cellulomonadaceae</taxon>
        <taxon>Cellulomonas</taxon>
    </lineage>
</organism>
<dbReference type="InterPro" id="IPR022062">
    <property type="entry name" value="DUF3618"/>
</dbReference>
<protein>
    <recommendedName>
        <fullName evidence="4">DUF3618 domain-containing protein</fullName>
    </recommendedName>
</protein>
<evidence type="ECO:0000313" key="3">
    <source>
        <dbReference type="Proteomes" id="UP001239626"/>
    </source>
</evidence>
<dbReference type="RefSeq" id="WP_307493841.1">
    <property type="nucleotide sequence ID" value="NZ_JAUSVB010000005.1"/>
</dbReference>
<keyword evidence="1" id="KW-1133">Transmembrane helix</keyword>
<dbReference type="EMBL" id="JAUSVB010000005">
    <property type="protein sequence ID" value="MDQ0375027.1"/>
    <property type="molecule type" value="Genomic_DNA"/>
</dbReference>
<keyword evidence="1" id="KW-0472">Membrane</keyword>
<evidence type="ECO:0000256" key="1">
    <source>
        <dbReference type="SAM" id="Phobius"/>
    </source>
</evidence>
<sequence>MSDESVQKPASTQKPFSTPEMVALEAELAVTRAQLASTVDELVARLDPRAQAGRAVASVGHLWSDATSSDAAPDARKKAIALIGGAVAGVAALLALMVAARRKG</sequence>
<evidence type="ECO:0008006" key="4">
    <source>
        <dbReference type="Google" id="ProtNLM"/>
    </source>
</evidence>
<proteinExistence type="predicted"/>
<comment type="caution">
    <text evidence="2">The sequence shown here is derived from an EMBL/GenBank/DDBJ whole genome shotgun (WGS) entry which is preliminary data.</text>
</comment>
<dbReference type="Pfam" id="PF12277">
    <property type="entry name" value="DUF3618"/>
    <property type="match status" value="1"/>
</dbReference>
<keyword evidence="3" id="KW-1185">Reference proteome</keyword>